<evidence type="ECO:0008006" key="3">
    <source>
        <dbReference type="Google" id="ProtNLM"/>
    </source>
</evidence>
<sequence length="49" mass="5470">MCRAPCNVTRERAIKGVWVRLWGVRGMKGMKAQRPSVGVRDLGRTQISG</sequence>
<reference evidence="1" key="1">
    <citation type="submission" date="2017-08" db="EMBL/GenBank/DDBJ databases">
        <authorList>
            <person name="Polle J.E."/>
            <person name="Barry K."/>
            <person name="Cushman J."/>
            <person name="Schmutz J."/>
            <person name="Tran D."/>
            <person name="Hathwaick L.T."/>
            <person name="Yim W.C."/>
            <person name="Jenkins J."/>
            <person name="Mckie-Krisberg Z.M."/>
            <person name="Prochnik S."/>
            <person name="Lindquist E."/>
            <person name="Dockter R.B."/>
            <person name="Adam C."/>
            <person name="Molina H."/>
            <person name="Bunkerborg J."/>
            <person name="Jin E."/>
            <person name="Buchheim M."/>
            <person name="Magnuson J."/>
        </authorList>
    </citation>
    <scope>NUCLEOTIDE SEQUENCE</scope>
    <source>
        <strain evidence="1">CCAP 19/18</strain>
    </source>
</reference>
<evidence type="ECO:0000313" key="2">
    <source>
        <dbReference type="Proteomes" id="UP000815325"/>
    </source>
</evidence>
<dbReference type="EMBL" id="MU069610">
    <property type="protein sequence ID" value="KAF5837601.1"/>
    <property type="molecule type" value="Genomic_DNA"/>
</dbReference>
<gene>
    <name evidence="1" type="ORF">DUNSADRAFT_4172</name>
</gene>
<protein>
    <recommendedName>
        <fullName evidence="3">Encoded protein</fullName>
    </recommendedName>
</protein>
<organism evidence="1 2">
    <name type="scientific">Dunaliella salina</name>
    <name type="common">Green alga</name>
    <name type="synonym">Protococcus salinus</name>
    <dbReference type="NCBI Taxonomy" id="3046"/>
    <lineage>
        <taxon>Eukaryota</taxon>
        <taxon>Viridiplantae</taxon>
        <taxon>Chlorophyta</taxon>
        <taxon>core chlorophytes</taxon>
        <taxon>Chlorophyceae</taxon>
        <taxon>CS clade</taxon>
        <taxon>Chlamydomonadales</taxon>
        <taxon>Dunaliellaceae</taxon>
        <taxon>Dunaliella</taxon>
    </lineage>
</organism>
<keyword evidence="2" id="KW-1185">Reference proteome</keyword>
<comment type="caution">
    <text evidence="1">The sequence shown here is derived from an EMBL/GenBank/DDBJ whole genome shotgun (WGS) entry which is preliminary data.</text>
</comment>
<dbReference type="Proteomes" id="UP000815325">
    <property type="component" value="Unassembled WGS sequence"/>
</dbReference>
<proteinExistence type="predicted"/>
<accession>A0ABQ7GSN8</accession>
<evidence type="ECO:0000313" key="1">
    <source>
        <dbReference type="EMBL" id="KAF5837601.1"/>
    </source>
</evidence>
<name>A0ABQ7GSN8_DUNSA</name>